<dbReference type="OrthoDB" id="9816482at2"/>
<dbReference type="AlphaFoldDB" id="A0A410VFM2"/>
<evidence type="ECO:0000313" key="4">
    <source>
        <dbReference type="Proteomes" id="UP000593880"/>
    </source>
</evidence>
<reference evidence="2" key="1">
    <citation type="journal article" date="2014" name="Int. J. Syst. Evol. Microbiol.">
        <title>Complete genome sequence of Corynebacterium casei LMG S-19264T (=DSM 44701T), isolated from a smear-ripened cheese.</title>
        <authorList>
            <consortium name="US DOE Joint Genome Institute (JGI-PGF)"/>
            <person name="Walter F."/>
            <person name="Albersmeier A."/>
            <person name="Kalinowski J."/>
            <person name="Ruckert C."/>
        </authorList>
    </citation>
    <scope>NUCLEOTIDE SEQUENCE</scope>
    <source>
        <strain evidence="2">CGMCC 1.15034</strain>
    </source>
</reference>
<feature type="region of interest" description="Disordered" evidence="1">
    <location>
        <begin position="1"/>
        <end position="26"/>
    </location>
</feature>
<dbReference type="Proteomes" id="UP000593880">
    <property type="component" value="Chromosome"/>
</dbReference>
<reference evidence="3 4" key="2">
    <citation type="submission" date="2018-06" db="EMBL/GenBank/DDBJ databases">
        <title>Comparative genomics of rhizobia nodulating Arachis hypogaea in China.</title>
        <authorList>
            <person name="Li Y."/>
        </authorList>
    </citation>
    <scope>NUCLEOTIDE SEQUENCE [LARGE SCALE GENOMIC DNA]</scope>
    <source>
        <strain evidence="3 4">CCBAU 51658</strain>
    </source>
</reference>
<evidence type="ECO:0000313" key="3">
    <source>
        <dbReference type="EMBL" id="QOZ63528.1"/>
    </source>
</evidence>
<dbReference type="Proteomes" id="UP000625079">
    <property type="component" value="Unassembled WGS sequence"/>
</dbReference>
<dbReference type="EMBL" id="BMHC01000024">
    <property type="protein sequence ID" value="GGI32289.1"/>
    <property type="molecule type" value="Genomic_DNA"/>
</dbReference>
<evidence type="ECO:0008006" key="6">
    <source>
        <dbReference type="Google" id="ProtNLM"/>
    </source>
</evidence>
<evidence type="ECO:0000313" key="2">
    <source>
        <dbReference type="EMBL" id="GGI32289.1"/>
    </source>
</evidence>
<sequence>MSPPSKSDVREASSRPPRGVTFQTRARTIDHLGRGQIADAPTAVSELWKNAYDAYAKEVALHIFDGSPEVALVVDDGAGMSLSTFRDRWLVIGTESKIEDIDAAPIDTFGLADRVRQGEKGIVACRRRSSRR</sequence>
<evidence type="ECO:0000256" key="1">
    <source>
        <dbReference type="SAM" id="MobiDB-lite"/>
    </source>
</evidence>
<proteinExistence type="predicted"/>
<gene>
    <name evidence="2" type="ORF">GCM10010987_68690</name>
    <name evidence="3" type="ORF">XH86_02190</name>
</gene>
<dbReference type="InterPro" id="IPR036890">
    <property type="entry name" value="HATPase_C_sf"/>
</dbReference>
<dbReference type="SUPFAM" id="SSF55874">
    <property type="entry name" value="ATPase domain of HSP90 chaperone/DNA topoisomerase II/histidine kinase"/>
    <property type="match status" value="1"/>
</dbReference>
<dbReference type="EMBL" id="CP030057">
    <property type="protein sequence ID" value="QOZ63528.1"/>
    <property type="molecule type" value="Genomic_DNA"/>
</dbReference>
<dbReference type="Pfam" id="PF13589">
    <property type="entry name" value="HATPase_c_3"/>
    <property type="match status" value="1"/>
</dbReference>
<organism evidence="2 5">
    <name type="scientific">Bradyrhizobium guangdongense</name>
    <dbReference type="NCBI Taxonomy" id="1325090"/>
    <lineage>
        <taxon>Bacteria</taxon>
        <taxon>Pseudomonadati</taxon>
        <taxon>Pseudomonadota</taxon>
        <taxon>Alphaproteobacteria</taxon>
        <taxon>Hyphomicrobiales</taxon>
        <taxon>Nitrobacteraceae</taxon>
        <taxon>Bradyrhizobium</taxon>
    </lineage>
</organism>
<dbReference type="Gene3D" id="3.30.565.10">
    <property type="entry name" value="Histidine kinase-like ATPase, C-terminal domain"/>
    <property type="match status" value="1"/>
</dbReference>
<protein>
    <recommendedName>
        <fullName evidence="6">ATP-binding protein</fullName>
    </recommendedName>
</protein>
<evidence type="ECO:0000313" key="5">
    <source>
        <dbReference type="Proteomes" id="UP000625079"/>
    </source>
</evidence>
<dbReference type="RefSeq" id="WP_128963430.1">
    <property type="nucleotide sequence ID" value="NZ_BMHC01000024.1"/>
</dbReference>
<accession>A0A410VFM2</accession>
<name>A0A410VFM2_9BRAD</name>
<reference evidence="2" key="3">
    <citation type="submission" date="2022-12" db="EMBL/GenBank/DDBJ databases">
        <authorList>
            <person name="Sun Q."/>
            <person name="Zhou Y."/>
        </authorList>
    </citation>
    <scope>NUCLEOTIDE SEQUENCE</scope>
    <source>
        <strain evidence="2">CGMCC 1.15034</strain>
    </source>
</reference>
<keyword evidence="4" id="KW-1185">Reference proteome</keyword>